<evidence type="ECO:0000313" key="1">
    <source>
        <dbReference type="EMBL" id="TFY77262.1"/>
    </source>
</evidence>
<sequence length="263" mass="28914">MESSGGDTDKLLHILEAGEVLKHGENAQPIYHDKDHVLNTIDAIDAGKTSWDTFSVQYTGPVDAQSASWKWQPPLDLEAGGQIAADPDTRGAMVVPIILGVDKTTILVATDHTEFHLLIKGTFKDHLVTWVEEYLHEEHSNAEADRIMDDIDRRIAAAPAFPGLRHFLEGHNFKQWTGDDLKALMKIIRTNTHLSKLAAACTGFAVRGMLEGDMVSTVRIEMGLDAADDHWIDDNADEHAANLEDADGPRADSFMILAMKPGT</sequence>
<keyword evidence="2" id="KW-1185">Reference proteome</keyword>
<comment type="caution">
    <text evidence="1">The sequence shown here is derived from an EMBL/GenBank/DDBJ whole genome shotgun (WGS) entry which is preliminary data.</text>
</comment>
<accession>A0A4Y9ZR62</accession>
<proteinExistence type="predicted"/>
<dbReference type="EMBL" id="SFCI01000959">
    <property type="protein sequence ID" value="TFY77262.1"/>
    <property type="molecule type" value="Genomic_DNA"/>
</dbReference>
<name>A0A4Y9ZR62_9AGAM</name>
<dbReference type="STRING" id="135208.A0A4Y9ZR62"/>
<gene>
    <name evidence="1" type="ORF">EWM64_g6749</name>
</gene>
<evidence type="ECO:0000313" key="2">
    <source>
        <dbReference type="Proteomes" id="UP000298061"/>
    </source>
</evidence>
<reference evidence="1 2" key="1">
    <citation type="submission" date="2019-02" db="EMBL/GenBank/DDBJ databases">
        <title>Genome sequencing of the rare red list fungi Hericium alpestre (H. flagellum).</title>
        <authorList>
            <person name="Buettner E."/>
            <person name="Kellner H."/>
        </authorList>
    </citation>
    <scope>NUCLEOTIDE SEQUENCE [LARGE SCALE GENOMIC DNA]</scope>
    <source>
        <strain evidence="1 2">DSM 108284</strain>
    </source>
</reference>
<dbReference type="AlphaFoldDB" id="A0A4Y9ZR62"/>
<dbReference type="Proteomes" id="UP000298061">
    <property type="component" value="Unassembled WGS sequence"/>
</dbReference>
<organism evidence="1 2">
    <name type="scientific">Hericium alpestre</name>
    <dbReference type="NCBI Taxonomy" id="135208"/>
    <lineage>
        <taxon>Eukaryota</taxon>
        <taxon>Fungi</taxon>
        <taxon>Dikarya</taxon>
        <taxon>Basidiomycota</taxon>
        <taxon>Agaricomycotina</taxon>
        <taxon>Agaricomycetes</taxon>
        <taxon>Russulales</taxon>
        <taxon>Hericiaceae</taxon>
        <taxon>Hericium</taxon>
    </lineage>
</organism>
<dbReference type="OrthoDB" id="3199698at2759"/>
<protein>
    <submittedName>
        <fullName evidence="1">Uncharacterized protein</fullName>
    </submittedName>
</protein>